<evidence type="ECO:0000313" key="2">
    <source>
        <dbReference type="Proteomes" id="UP000008367"/>
    </source>
</evidence>
<dbReference type="PROSITE" id="PS51257">
    <property type="entry name" value="PROKAR_LIPOPROTEIN"/>
    <property type="match status" value="1"/>
</dbReference>
<dbReference type="EMBL" id="AJSR01000455">
    <property type="protein sequence ID" value="EKM33054.1"/>
    <property type="molecule type" value="Genomic_DNA"/>
</dbReference>
<reference evidence="1 2" key="1">
    <citation type="submission" date="2012-10" db="EMBL/GenBank/DDBJ databases">
        <title>Genome sequence of Vibrio Cholerae HENC-02.</title>
        <authorList>
            <person name="Eppinger M."/>
            <person name="Hasan N.A."/>
            <person name="Sengamalay N."/>
            <person name="Hine E."/>
            <person name="Su Q."/>
            <person name="Daugherty S.C."/>
            <person name="Young S."/>
            <person name="Sadzewicz L."/>
            <person name="Tallon L."/>
            <person name="Cebula T.A."/>
            <person name="Ravel J."/>
            <person name="Colwell R.R."/>
        </authorList>
    </citation>
    <scope>NUCLEOTIDE SEQUENCE [LARGE SCALE GENOMIC DNA]</scope>
    <source>
        <strain evidence="1 2">HENC-02</strain>
    </source>
</reference>
<evidence type="ECO:0000313" key="1">
    <source>
        <dbReference type="EMBL" id="EKM33054.1"/>
    </source>
</evidence>
<sequence length="21" mass="2194">MNAFIRLSLSLIGISLLTACG</sequence>
<feature type="non-terminal residue" evidence="1">
    <location>
        <position position="21"/>
    </location>
</feature>
<name>A0A454D347_VIBHA</name>
<accession>A0A454D347</accession>
<dbReference type="AlphaFoldDB" id="A0A454D347"/>
<dbReference type="Proteomes" id="UP000008367">
    <property type="component" value="Unassembled WGS sequence"/>
</dbReference>
<comment type="caution">
    <text evidence="1">The sequence shown here is derived from an EMBL/GenBank/DDBJ whole genome shotgun (WGS) entry which is preliminary data.</text>
</comment>
<proteinExistence type="predicted"/>
<protein>
    <submittedName>
        <fullName evidence="1">Bacterial extracellular solute-binding s, 5 Middle family protein</fullName>
    </submittedName>
</protein>
<gene>
    <name evidence="1" type="ORF">VCHENC02_1457A</name>
</gene>
<organism evidence="1 2">
    <name type="scientific">Vibrio harveyi</name>
    <name type="common">Beneckea harveyi</name>
    <dbReference type="NCBI Taxonomy" id="669"/>
    <lineage>
        <taxon>Bacteria</taxon>
        <taxon>Pseudomonadati</taxon>
        <taxon>Pseudomonadota</taxon>
        <taxon>Gammaproteobacteria</taxon>
        <taxon>Vibrionales</taxon>
        <taxon>Vibrionaceae</taxon>
        <taxon>Vibrio</taxon>
    </lineage>
</organism>